<evidence type="ECO:0000313" key="3">
    <source>
        <dbReference type="Proteomes" id="UP000501939"/>
    </source>
</evidence>
<evidence type="ECO:0000313" key="2">
    <source>
        <dbReference type="EMBL" id="QIO08375.1"/>
    </source>
</evidence>
<gene>
    <name evidence="2" type="ORF">G8D99_04645</name>
</gene>
<dbReference type="RefSeq" id="WP_166323068.1">
    <property type="nucleotide sequence ID" value="NZ_CP049916.1"/>
</dbReference>
<protein>
    <submittedName>
        <fullName evidence="2">Uncharacterized protein</fullName>
    </submittedName>
</protein>
<dbReference type="EMBL" id="CP049916">
    <property type="protein sequence ID" value="QIO08375.1"/>
    <property type="molecule type" value="Genomic_DNA"/>
</dbReference>
<dbReference type="AlphaFoldDB" id="A0A6G8S2M0"/>
<reference evidence="2 3" key="1">
    <citation type="submission" date="2020-03" db="EMBL/GenBank/DDBJ databases">
        <authorList>
            <person name="Zhu W."/>
        </authorList>
    </citation>
    <scope>NUCLEOTIDE SEQUENCE [LARGE SCALE GENOMIC DNA]</scope>
    <source>
        <strain evidence="2 3">185</strain>
    </source>
</reference>
<keyword evidence="1" id="KW-0812">Transmembrane</keyword>
<keyword evidence="1" id="KW-0472">Membrane</keyword>
<accession>A0A6G8S2M0</accession>
<dbReference type="KEGG" id="alj:G8D99_04645"/>
<evidence type="ECO:0000256" key="1">
    <source>
        <dbReference type="SAM" id="Phobius"/>
    </source>
</evidence>
<feature type="transmembrane region" description="Helical" evidence="1">
    <location>
        <begin position="224"/>
        <end position="242"/>
    </location>
</feature>
<keyword evidence="3" id="KW-1185">Reference proteome</keyword>
<name>A0A6G8S2M0_9GAMM</name>
<sequence length="287" mass="32650">MSHPVFLTSSPLGHMPIGSHNQWSDFYHTASFELQADGFVPILWFMLFKTNNLHWAKYTDLLDAGDPQLHDLVAEYQHDFGDSLYAYLITTPDQALINLEENKAFFLDSVGEAHLHHFERFQELIKTHYQNFILLRSSGLATDFDSDEHLRFPLEQLEQFRQHPHHDNGLKEYQKVALSQFDDYAYFFYGVDPTSMTQNTAHDSDIQSELHPSAPTQAPSGSGMAVWICTAIVSILTLVVWFNTHSVLYSFVVFIVSAFILGFISSIIGKSKQSDASDQHNASESKL</sequence>
<proteinExistence type="predicted"/>
<keyword evidence="1" id="KW-1133">Transmembrane helix</keyword>
<dbReference type="Proteomes" id="UP000501939">
    <property type="component" value="Chromosome"/>
</dbReference>
<organism evidence="2 3">
    <name type="scientific">Acinetobacter lanii</name>
    <dbReference type="NCBI Taxonomy" id="2715163"/>
    <lineage>
        <taxon>Bacteria</taxon>
        <taxon>Pseudomonadati</taxon>
        <taxon>Pseudomonadota</taxon>
        <taxon>Gammaproteobacteria</taxon>
        <taxon>Moraxellales</taxon>
        <taxon>Moraxellaceae</taxon>
        <taxon>Acinetobacter</taxon>
    </lineage>
</organism>
<feature type="transmembrane region" description="Helical" evidence="1">
    <location>
        <begin position="248"/>
        <end position="268"/>
    </location>
</feature>